<evidence type="ECO:0000256" key="9">
    <source>
        <dbReference type="ARBA" id="ARBA00022737"/>
    </source>
</evidence>
<dbReference type="Pfam" id="PF07714">
    <property type="entry name" value="PK_Tyr_Ser-Thr"/>
    <property type="match status" value="1"/>
</dbReference>
<dbReference type="InterPro" id="IPR008271">
    <property type="entry name" value="Ser/Thr_kinase_AS"/>
</dbReference>
<keyword evidence="5" id="KW-0433">Leucine-rich repeat</keyword>
<name>A0A0A0KDC4_CUCSA</name>
<evidence type="ECO:0000256" key="8">
    <source>
        <dbReference type="ARBA" id="ARBA00022729"/>
    </source>
</evidence>
<dbReference type="Gene3D" id="3.30.200.20">
    <property type="entry name" value="Phosphorylase Kinase, domain 1"/>
    <property type="match status" value="1"/>
</dbReference>
<feature type="binding site" evidence="18">
    <location>
        <position position="645"/>
    </location>
    <ligand>
        <name>ATP</name>
        <dbReference type="ChEBI" id="CHEBI:30616"/>
    </ligand>
</feature>
<evidence type="ECO:0000256" key="10">
    <source>
        <dbReference type="ARBA" id="ARBA00022741"/>
    </source>
</evidence>
<reference evidence="23 24" key="4">
    <citation type="journal article" date="2011" name="BMC Genomics">
        <title>RNA-Seq improves annotation of protein-coding genes in the cucumber genome.</title>
        <authorList>
            <person name="Li Z."/>
            <person name="Zhang Z."/>
            <person name="Yan P."/>
            <person name="Huang S."/>
            <person name="Fei Z."/>
            <person name="Lin K."/>
        </authorList>
    </citation>
    <scope>NUCLEOTIDE SEQUENCE [LARGE SCALE GENOMIC DNA]</scope>
    <source>
        <strain evidence="24">cv. 9930</strain>
    </source>
</reference>
<evidence type="ECO:0000256" key="17">
    <source>
        <dbReference type="ARBA" id="ARBA00048679"/>
    </source>
</evidence>
<keyword evidence="11" id="KW-0418">Kinase</keyword>
<dbReference type="OMA" id="YSAYRPC"/>
<proteinExistence type="predicted"/>
<dbReference type="GO" id="GO:0005524">
    <property type="term" value="F:ATP binding"/>
    <property type="evidence" value="ECO:0007669"/>
    <property type="project" value="UniProtKB-UniRule"/>
</dbReference>
<evidence type="ECO:0000256" key="12">
    <source>
        <dbReference type="ARBA" id="ARBA00022840"/>
    </source>
</evidence>
<dbReference type="EC" id="2.7.11.1" evidence="2"/>
<comment type="catalytic activity">
    <reaction evidence="17">
        <text>L-seryl-[protein] + ATP = O-phospho-L-seryl-[protein] + ADP + H(+)</text>
        <dbReference type="Rhea" id="RHEA:17989"/>
        <dbReference type="Rhea" id="RHEA-COMP:9863"/>
        <dbReference type="Rhea" id="RHEA-COMP:11604"/>
        <dbReference type="ChEBI" id="CHEBI:15378"/>
        <dbReference type="ChEBI" id="CHEBI:29999"/>
        <dbReference type="ChEBI" id="CHEBI:30616"/>
        <dbReference type="ChEBI" id="CHEBI:83421"/>
        <dbReference type="ChEBI" id="CHEBI:456216"/>
        <dbReference type="EC" id="2.7.11.1"/>
    </reaction>
</comment>
<dbReference type="GO" id="GO:0004674">
    <property type="term" value="F:protein serine/threonine kinase activity"/>
    <property type="evidence" value="ECO:0007669"/>
    <property type="project" value="UniProtKB-KW"/>
</dbReference>
<keyword evidence="6" id="KW-0808">Transferase</keyword>
<evidence type="ECO:0000313" key="23">
    <source>
        <dbReference type="EMBL" id="KGN46387.1"/>
    </source>
</evidence>
<keyword evidence="14 20" id="KW-0472">Membrane</keyword>
<dbReference type="Pfam" id="PF12819">
    <property type="entry name" value="Malectin_like"/>
    <property type="match status" value="1"/>
</dbReference>
<feature type="chain" id="PRO_5001972057" description="non-specific serine/threonine protein kinase" evidence="21">
    <location>
        <begin position="32"/>
        <end position="948"/>
    </location>
</feature>
<sequence>MMMGGLFYIWGLTIAQLLLILIILIIHPITAQEGFVSLACCAETNFIDKNTSIEWTQDSQWLFPNSSSTCANINNDNNINNNEKSRIFGSTLLGWKRYCYHFDTIKGEEYLIRGTFLVNESTNSNRRYSSSLFGVYIGNTLLSRVKTFQDSIVIEASFKAERKYIDFCLEKDDEGDEAYISYLEIRPLQNFNYLSRFPSRVFKLIARLNVGESTLDIRYPNDPIDRIWKASPSFLNGSRFLLDSNINISSKFNSNASLGVPLEVLRTAVTHSDQLVFLHDELDTATYEYRIFFHFVELNQTVESGQRLFDIFINNDKKATNFDILAHGSNYKWEFYDVLANGSLNLTLVKASVGSELGPICSAYEIMQVRPWNQESDENDVDVILKVRDELLVANQQNEVLGSWSGDPCLSIPWGGLACDSINGSSVITKLDLSEHKFKGLFPVSLPKLAHLQTLDLNNNDFTGNIPSFPTSSVLISVDLRHNDFRGELPESLALLPHLITLNFGCNPYFGKELPPDFNMSRLTTDYGTCDNLDSTFPKKGIVIGTVATGAVLFTIIFGVIYVYCCRQKFVFRGRYDLKRELVMKDIIISLPSTDDAFIKSICIQSFSLKSIEAATQQYKTLIGEGGFGSVYRGTLSDGEEVAVKVRSATSTQGTREFENELNLLSTIRHENLVPLLGYCCENDQQMLVYPFMSNGSLQDRLYGELAKRKTLDWATRLSIALGAARGLTYLHTFAGRCVIHRDVKSSNILMDHSMSAKVADFGFSKYAPQEGDSGASLEVRGTAGYLDPEYYTTHHLSAKSDVFSFGVVLLEIICGREPLNIHKPRNEWSLVEWAKTNIRESKIEEIVDPSIKGGYHAEAMWRVVEVALACIEPYSAYRPCMADIVRELEDSLIIENNASEYMRSIDSFGGSNRFSMVVDRKVVVQPPTPTPTEPSPVSHELTPPEPR</sequence>
<evidence type="ECO:0000256" key="15">
    <source>
        <dbReference type="ARBA" id="ARBA00023170"/>
    </source>
</evidence>
<dbReference type="GO" id="GO:0016020">
    <property type="term" value="C:membrane"/>
    <property type="evidence" value="ECO:0007669"/>
    <property type="project" value="UniProtKB-SubCell"/>
</dbReference>
<dbReference type="SUPFAM" id="SSF52058">
    <property type="entry name" value="L domain-like"/>
    <property type="match status" value="1"/>
</dbReference>
<dbReference type="Gene3D" id="3.80.10.10">
    <property type="entry name" value="Ribonuclease Inhibitor"/>
    <property type="match status" value="1"/>
</dbReference>
<evidence type="ECO:0000256" key="1">
    <source>
        <dbReference type="ARBA" id="ARBA00004167"/>
    </source>
</evidence>
<dbReference type="Proteomes" id="UP000029981">
    <property type="component" value="Chromosome 6"/>
</dbReference>
<evidence type="ECO:0000256" key="6">
    <source>
        <dbReference type="ARBA" id="ARBA00022679"/>
    </source>
</evidence>
<keyword evidence="8 21" id="KW-0732">Signal</keyword>
<dbReference type="PROSITE" id="PS00108">
    <property type="entry name" value="PROTEIN_KINASE_ST"/>
    <property type="match status" value="1"/>
</dbReference>
<dbReference type="PANTHER" id="PTHR45631">
    <property type="entry name" value="OS07G0107800 PROTEIN-RELATED"/>
    <property type="match status" value="1"/>
</dbReference>
<dbReference type="InterPro" id="IPR001611">
    <property type="entry name" value="Leu-rich_rpt"/>
</dbReference>
<reference evidence="23 24" key="1">
    <citation type="journal article" date="2009" name="Nat. Genet.">
        <title>The genome of the cucumber, Cucumis sativus L.</title>
        <authorList>
            <person name="Huang S."/>
            <person name="Li R."/>
            <person name="Zhang Z."/>
            <person name="Li L."/>
            <person name="Gu X."/>
            <person name="Fan W."/>
            <person name="Lucas W.J."/>
            <person name="Wang X."/>
            <person name="Xie B."/>
            <person name="Ni P."/>
            <person name="Ren Y."/>
            <person name="Zhu H."/>
            <person name="Li J."/>
            <person name="Lin K."/>
            <person name="Jin W."/>
            <person name="Fei Z."/>
            <person name="Li G."/>
            <person name="Staub J."/>
            <person name="Kilian A."/>
            <person name="van der Vossen E.A."/>
            <person name="Wu Y."/>
            <person name="Guo J."/>
            <person name="He J."/>
            <person name="Jia Z."/>
            <person name="Ren Y."/>
            <person name="Tian G."/>
            <person name="Lu Y."/>
            <person name="Ruan J."/>
            <person name="Qian W."/>
            <person name="Wang M."/>
            <person name="Huang Q."/>
            <person name="Li B."/>
            <person name="Xuan Z."/>
            <person name="Cao J."/>
            <person name="Asan"/>
            <person name="Wu Z."/>
            <person name="Zhang J."/>
            <person name="Cai Q."/>
            <person name="Bai Y."/>
            <person name="Zhao B."/>
            <person name="Han Y."/>
            <person name="Li Y."/>
            <person name="Li X."/>
            <person name="Wang S."/>
            <person name="Shi Q."/>
            <person name="Liu S."/>
            <person name="Cho W.K."/>
            <person name="Kim J.Y."/>
            <person name="Xu Y."/>
            <person name="Heller-Uszynska K."/>
            <person name="Miao H."/>
            <person name="Cheng Z."/>
            <person name="Zhang S."/>
            <person name="Wu J."/>
            <person name="Yang Y."/>
            <person name="Kang H."/>
            <person name="Li M."/>
            <person name="Liang H."/>
            <person name="Ren X."/>
            <person name="Shi Z."/>
            <person name="Wen M."/>
            <person name="Jian M."/>
            <person name="Yang H."/>
            <person name="Zhang G."/>
            <person name="Yang Z."/>
            <person name="Chen R."/>
            <person name="Liu S."/>
            <person name="Li J."/>
            <person name="Ma L."/>
            <person name="Liu H."/>
            <person name="Zhou Y."/>
            <person name="Zhao J."/>
            <person name="Fang X."/>
            <person name="Li G."/>
            <person name="Fang L."/>
            <person name="Li Y."/>
            <person name="Liu D."/>
            <person name="Zheng H."/>
            <person name="Zhang Y."/>
            <person name="Qin N."/>
            <person name="Li Z."/>
            <person name="Yang G."/>
            <person name="Yang S."/>
            <person name="Bolund L."/>
            <person name="Kristiansen K."/>
            <person name="Zheng H."/>
            <person name="Li S."/>
            <person name="Zhang X."/>
            <person name="Yang H."/>
            <person name="Wang J."/>
            <person name="Sun R."/>
            <person name="Zhang B."/>
            <person name="Jiang S."/>
            <person name="Wang J."/>
            <person name="Du Y."/>
            <person name="Li S."/>
        </authorList>
    </citation>
    <scope>NUCLEOTIDE SEQUENCE [LARGE SCALE GENOMIC DNA]</scope>
    <source>
        <strain evidence="24">cv. 9930</strain>
    </source>
</reference>
<evidence type="ECO:0000256" key="7">
    <source>
        <dbReference type="ARBA" id="ARBA00022692"/>
    </source>
</evidence>
<comment type="subcellular location">
    <subcellularLocation>
        <location evidence="1">Membrane</location>
        <topology evidence="1">Single-pass membrane protein</topology>
    </subcellularLocation>
</comment>
<keyword evidence="3" id="KW-0723">Serine/threonine-protein kinase</keyword>
<dbReference type="Pfam" id="PF00560">
    <property type="entry name" value="LRR_1"/>
    <property type="match status" value="1"/>
</dbReference>
<evidence type="ECO:0000256" key="2">
    <source>
        <dbReference type="ARBA" id="ARBA00012513"/>
    </source>
</evidence>
<keyword evidence="15" id="KW-0675">Receptor</keyword>
<dbReference type="PROSITE" id="PS50011">
    <property type="entry name" value="PROTEIN_KINASE_DOM"/>
    <property type="match status" value="1"/>
</dbReference>
<dbReference type="EMBL" id="CM002927">
    <property type="protein sequence ID" value="KGN46387.1"/>
    <property type="molecule type" value="Genomic_DNA"/>
</dbReference>
<evidence type="ECO:0000259" key="22">
    <source>
        <dbReference type="PROSITE" id="PS50011"/>
    </source>
</evidence>
<evidence type="ECO:0000256" key="21">
    <source>
        <dbReference type="SAM" id="SignalP"/>
    </source>
</evidence>
<dbReference type="InterPro" id="IPR000719">
    <property type="entry name" value="Prot_kinase_dom"/>
</dbReference>
<dbReference type="FunFam" id="3.30.200.20:FF:000495">
    <property type="entry name" value="Nodulation receptor kinase"/>
    <property type="match status" value="1"/>
</dbReference>
<accession>A0A0A0KDC4</accession>
<comment type="catalytic activity">
    <reaction evidence="16">
        <text>L-threonyl-[protein] + ATP = O-phospho-L-threonyl-[protein] + ADP + H(+)</text>
        <dbReference type="Rhea" id="RHEA:46608"/>
        <dbReference type="Rhea" id="RHEA-COMP:11060"/>
        <dbReference type="Rhea" id="RHEA-COMP:11605"/>
        <dbReference type="ChEBI" id="CHEBI:15378"/>
        <dbReference type="ChEBI" id="CHEBI:30013"/>
        <dbReference type="ChEBI" id="CHEBI:30616"/>
        <dbReference type="ChEBI" id="CHEBI:61977"/>
        <dbReference type="ChEBI" id="CHEBI:456216"/>
        <dbReference type="EC" id="2.7.11.1"/>
    </reaction>
</comment>
<evidence type="ECO:0000256" key="5">
    <source>
        <dbReference type="ARBA" id="ARBA00022614"/>
    </source>
</evidence>
<keyword evidence="4" id="KW-0597">Phosphoprotein</keyword>
<evidence type="ECO:0000256" key="20">
    <source>
        <dbReference type="SAM" id="Phobius"/>
    </source>
</evidence>
<dbReference type="InterPro" id="IPR032675">
    <property type="entry name" value="LRR_dom_sf"/>
</dbReference>
<dbReference type="Gene3D" id="1.10.510.10">
    <property type="entry name" value="Transferase(Phosphotransferase) domain 1"/>
    <property type="match status" value="1"/>
</dbReference>
<dbReference type="InterPro" id="IPR011009">
    <property type="entry name" value="Kinase-like_dom_sf"/>
</dbReference>
<evidence type="ECO:0000313" key="24">
    <source>
        <dbReference type="Proteomes" id="UP000029981"/>
    </source>
</evidence>
<evidence type="ECO:0000256" key="18">
    <source>
        <dbReference type="PROSITE-ProRule" id="PRU10141"/>
    </source>
</evidence>
<feature type="transmembrane region" description="Helical" evidence="20">
    <location>
        <begin position="542"/>
        <end position="565"/>
    </location>
</feature>
<keyword evidence="10 18" id="KW-0547">Nucleotide-binding</keyword>
<keyword evidence="12 18" id="KW-0067">ATP-binding</keyword>
<dbReference type="SUPFAM" id="SSF56112">
    <property type="entry name" value="Protein kinase-like (PK-like)"/>
    <property type="match status" value="1"/>
</dbReference>
<evidence type="ECO:0000256" key="16">
    <source>
        <dbReference type="ARBA" id="ARBA00047899"/>
    </source>
</evidence>
<dbReference type="eggNOG" id="ENOG502QRK1">
    <property type="taxonomic scope" value="Eukaryota"/>
</dbReference>
<dbReference type="AlphaFoldDB" id="A0A0A0KDC4"/>
<dbReference type="SMART" id="SM00220">
    <property type="entry name" value="S_TKc"/>
    <property type="match status" value="1"/>
</dbReference>
<reference evidence="23 24" key="3">
    <citation type="journal article" date="2010" name="BMC Genomics">
        <title>Transcriptome sequencing and comparative analysis of cucumber flowers with different sex types.</title>
        <authorList>
            <person name="Guo S."/>
            <person name="Zheng Y."/>
            <person name="Joung J.G."/>
            <person name="Liu S."/>
            <person name="Zhang Z."/>
            <person name="Crasta O.R."/>
            <person name="Sobral B.W."/>
            <person name="Xu Y."/>
            <person name="Huang S."/>
            <person name="Fei Z."/>
        </authorList>
    </citation>
    <scope>NUCLEOTIDE SEQUENCE [LARGE SCALE GENOMIC DNA]</scope>
    <source>
        <strain evidence="24">cv. 9930</strain>
    </source>
</reference>
<evidence type="ECO:0000256" key="13">
    <source>
        <dbReference type="ARBA" id="ARBA00022989"/>
    </source>
</evidence>
<evidence type="ECO:0000256" key="19">
    <source>
        <dbReference type="SAM" id="MobiDB-lite"/>
    </source>
</evidence>
<evidence type="ECO:0000256" key="4">
    <source>
        <dbReference type="ARBA" id="ARBA00022553"/>
    </source>
</evidence>
<evidence type="ECO:0000256" key="3">
    <source>
        <dbReference type="ARBA" id="ARBA00022527"/>
    </source>
</evidence>
<gene>
    <name evidence="23" type="ORF">Csa_6G088150</name>
</gene>
<evidence type="ECO:0000256" key="14">
    <source>
        <dbReference type="ARBA" id="ARBA00023136"/>
    </source>
</evidence>
<organism evidence="23 24">
    <name type="scientific">Cucumis sativus</name>
    <name type="common">Cucumber</name>
    <dbReference type="NCBI Taxonomy" id="3659"/>
    <lineage>
        <taxon>Eukaryota</taxon>
        <taxon>Viridiplantae</taxon>
        <taxon>Streptophyta</taxon>
        <taxon>Embryophyta</taxon>
        <taxon>Tracheophyta</taxon>
        <taxon>Spermatophyta</taxon>
        <taxon>Magnoliopsida</taxon>
        <taxon>eudicotyledons</taxon>
        <taxon>Gunneridae</taxon>
        <taxon>Pentapetalae</taxon>
        <taxon>rosids</taxon>
        <taxon>fabids</taxon>
        <taxon>Cucurbitales</taxon>
        <taxon>Cucurbitaceae</taxon>
        <taxon>Benincaseae</taxon>
        <taxon>Cucumis</taxon>
    </lineage>
</organism>
<evidence type="ECO:0000256" key="11">
    <source>
        <dbReference type="ARBA" id="ARBA00022777"/>
    </source>
</evidence>
<dbReference type="KEGG" id="csv:101208314"/>
<feature type="region of interest" description="Disordered" evidence="19">
    <location>
        <begin position="925"/>
        <end position="948"/>
    </location>
</feature>
<reference evidence="23 24" key="2">
    <citation type="journal article" date="2009" name="PLoS ONE">
        <title>An integrated genetic and cytogenetic map of the cucumber genome.</title>
        <authorList>
            <person name="Ren Y."/>
            <person name="Zhang Z."/>
            <person name="Liu J."/>
            <person name="Staub J.E."/>
            <person name="Han Y."/>
            <person name="Cheng Z."/>
            <person name="Li X."/>
            <person name="Lu J."/>
            <person name="Miao H."/>
            <person name="Kang H."/>
            <person name="Xie B."/>
            <person name="Gu X."/>
            <person name="Wang X."/>
            <person name="Du Y."/>
            <person name="Jin W."/>
            <person name="Huang S."/>
        </authorList>
    </citation>
    <scope>NUCLEOTIDE SEQUENCE [LARGE SCALE GENOMIC DNA]</scope>
    <source>
        <strain evidence="24">cv. 9930</strain>
    </source>
</reference>
<feature type="signal peptide" evidence="21">
    <location>
        <begin position="1"/>
        <end position="31"/>
    </location>
</feature>
<dbReference type="Gramene" id="KGN46387">
    <property type="protein sequence ID" value="KGN46387"/>
    <property type="gene ID" value="Csa_6G088150"/>
</dbReference>
<dbReference type="PROSITE" id="PS00107">
    <property type="entry name" value="PROTEIN_KINASE_ATP"/>
    <property type="match status" value="1"/>
</dbReference>
<dbReference type="CDD" id="cd14066">
    <property type="entry name" value="STKc_IRAK"/>
    <property type="match status" value="1"/>
</dbReference>
<keyword evidence="24" id="KW-1185">Reference proteome</keyword>
<dbReference type="OrthoDB" id="4062651at2759"/>
<dbReference type="PANTHER" id="PTHR45631:SF27">
    <property type="entry name" value="PROTEIN KINASE DOMAIN-CONTAINING PROTEIN"/>
    <property type="match status" value="1"/>
</dbReference>
<protein>
    <recommendedName>
        <fullName evidence="2">non-specific serine/threonine protein kinase</fullName>
        <ecNumber evidence="2">2.7.11.1</ecNumber>
    </recommendedName>
</protein>
<dbReference type="SMR" id="A0A0A0KDC4"/>
<feature type="domain" description="Protein kinase" evidence="22">
    <location>
        <begin position="617"/>
        <end position="894"/>
    </location>
</feature>
<dbReference type="InterPro" id="IPR017441">
    <property type="entry name" value="Protein_kinase_ATP_BS"/>
</dbReference>
<dbReference type="InterPro" id="IPR001245">
    <property type="entry name" value="Ser-Thr/Tyr_kinase_cat_dom"/>
</dbReference>
<keyword evidence="13 20" id="KW-1133">Transmembrane helix</keyword>
<dbReference type="FunFam" id="1.10.510.10:FF:000146">
    <property type="entry name" value="LRR receptor-like serine/threonine-protein kinase IOS1"/>
    <property type="match status" value="1"/>
</dbReference>
<keyword evidence="7 20" id="KW-0812">Transmembrane</keyword>
<dbReference type="InterPro" id="IPR024788">
    <property type="entry name" value="Malectin-like_Carb-bd_dom"/>
</dbReference>
<dbReference type="Gene3D" id="2.60.120.430">
    <property type="entry name" value="Galactose-binding lectin"/>
    <property type="match status" value="1"/>
</dbReference>
<keyword evidence="9" id="KW-0677">Repeat</keyword>